<sequence length="178" mass="19259">MAHGKQTGMAVLSRGYDALIYGMAILAGVVIVGTFVAIVFDVTLRNLGLPTPAATSTLTEYAMLIATMGAAPLLVRERCHVWVGVLEAVASKRCQRLLGIVAIVLSIAVCGIMAWYAAVMALDAAARGEVDIRSIILPRWFLYAVLAVGFVFCATELLRFLVRREDMYDRPVTEQVAP</sequence>
<feature type="transmembrane region" description="Helical" evidence="9">
    <location>
        <begin position="140"/>
        <end position="162"/>
    </location>
</feature>
<comment type="caution">
    <text evidence="11">The sequence shown here is derived from an EMBL/GenBank/DDBJ whole genome shotgun (WGS) entry which is preliminary data.</text>
</comment>
<dbReference type="InterPro" id="IPR055348">
    <property type="entry name" value="DctQ"/>
</dbReference>
<dbReference type="EMBL" id="JACDXW010000001">
    <property type="protein sequence ID" value="MCB5362299.1"/>
    <property type="molecule type" value="Genomic_DNA"/>
</dbReference>
<keyword evidence="3" id="KW-1003">Cell membrane</keyword>
<keyword evidence="7 9" id="KW-0472">Membrane</keyword>
<comment type="subcellular location">
    <subcellularLocation>
        <location evidence="1 9">Cell inner membrane</location>
        <topology evidence="1 9">Multi-pass membrane protein</topology>
    </subcellularLocation>
</comment>
<reference evidence="11 12" key="1">
    <citation type="submission" date="2020-07" db="EMBL/GenBank/DDBJ databases">
        <title>Pusillimonas sp. nov., isolated from poultry manure in Taiwan.</title>
        <authorList>
            <person name="Lin S.-Y."/>
            <person name="Tang Y.-S."/>
            <person name="Young C.-C."/>
        </authorList>
    </citation>
    <scope>NUCLEOTIDE SEQUENCE [LARGE SCALE GENOMIC DNA]</scope>
    <source>
        <strain evidence="11 12">CC-YST705</strain>
    </source>
</reference>
<accession>A0ABS8C904</accession>
<feature type="transmembrane region" description="Helical" evidence="9">
    <location>
        <begin position="20"/>
        <end position="40"/>
    </location>
</feature>
<comment type="subunit">
    <text evidence="9">The complex comprises the extracytoplasmic solute receptor protein and the two transmembrane proteins.</text>
</comment>
<evidence type="ECO:0000313" key="11">
    <source>
        <dbReference type="EMBL" id="MCB5362299.1"/>
    </source>
</evidence>
<feature type="domain" description="Tripartite ATP-independent periplasmic transporters DctQ component" evidence="10">
    <location>
        <begin position="35"/>
        <end position="164"/>
    </location>
</feature>
<dbReference type="Pfam" id="PF04290">
    <property type="entry name" value="DctQ"/>
    <property type="match status" value="1"/>
</dbReference>
<evidence type="ECO:0000256" key="5">
    <source>
        <dbReference type="ARBA" id="ARBA00022692"/>
    </source>
</evidence>
<organism evidence="11 12">
    <name type="scientific">Mesopusillimonas faecipullorum</name>
    <dbReference type="NCBI Taxonomy" id="2755040"/>
    <lineage>
        <taxon>Bacteria</taxon>
        <taxon>Pseudomonadati</taxon>
        <taxon>Pseudomonadota</taxon>
        <taxon>Betaproteobacteria</taxon>
        <taxon>Burkholderiales</taxon>
        <taxon>Alcaligenaceae</taxon>
        <taxon>Mesopusillimonas</taxon>
    </lineage>
</organism>
<keyword evidence="12" id="KW-1185">Reference proteome</keyword>
<evidence type="ECO:0000256" key="9">
    <source>
        <dbReference type="RuleBase" id="RU369079"/>
    </source>
</evidence>
<evidence type="ECO:0000256" key="1">
    <source>
        <dbReference type="ARBA" id="ARBA00004429"/>
    </source>
</evidence>
<evidence type="ECO:0000256" key="3">
    <source>
        <dbReference type="ARBA" id="ARBA00022475"/>
    </source>
</evidence>
<evidence type="ECO:0000256" key="2">
    <source>
        <dbReference type="ARBA" id="ARBA00022448"/>
    </source>
</evidence>
<keyword evidence="6 9" id="KW-1133">Transmembrane helix</keyword>
<dbReference type="Proteomes" id="UP000776983">
    <property type="component" value="Unassembled WGS sequence"/>
</dbReference>
<name>A0ABS8C904_9BURK</name>
<feature type="transmembrane region" description="Helical" evidence="9">
    <location>
        <begin position="97"/>
        <end position="120"/>
    </location>
</feature>
<dbReference type="PANTHER" id="PTHR35011:SF10">
    <property type="entry name" value="TRAP TRANSPORTER SMALL PERMEASE PROTEIN"/>
    <property type="match status" value="1"/>
</dbReference>
<evidence type="ECO:0000256" key="4">
    <source>
        <dbReference type="ARBA" id="ARBA00022519"/>
    </source>
</evidence>
<proteinExistence type="inferred from homology"/>
<dbReference type="InterPro" id="IPR007387">
    <property type="entry name" value="TRAP_DctQ"/>
</dbReference>
<evidence type="ECO:0000256" key="8">
    <source>
        <dbReference type="ARBA" id="ARBA00038436"/>
    </source>
</evidence>
<evidence type="ECO:0000256" key="7">
    <source>
        <dbReference type="ARBA" id="ARBA00023136"/>
    </source>
</evidence>
<keyword evidence="2 9" id="KW-0813">Transport</keyword>
<keyword evidence="5 9" id="KW-0812">Transmembrane</keyword>
<protein>
    <recommendedName>
        <fullName evidence="9">TRAP transporter small permease protein</fullName>
    </recommendedName>
</protein>
<dbReference type="RefSeq" id="WP_226952531.1">
    <property type="nucleotide sequence ID" value="NZ_JACDXW010000001.1"/>
</dbReference>
<dbReference type="PANTHER" id="PTHR35011">
    <property type="entry name" value="2,3-DIKETO-L-GULONATE TRAP TRANSPORTER SMALL PERMEASE PROTEIN YIAM"/>
    <property type="match status" value="1"/>
</dbReference>
<keyword evidence="4 9" id="KW-0997">Cell inner membrane</keyword>
<evidence type="ECO:0000259" key="10">
    <source>
        <dbReference type="Pfam" id="PF04290"/>
    </source>
</evidence>
<feature type="transmembrane region" description="Helical" evidence="9">
    <location>
        <begin position="60"/>
        <end position="76"/>
    </location>
</feature>
<gene>
    <name evidence="11" type="ORF">H0484_00795</name>
</gene>
<evidence type="ECO:0000256" key="6">
    <source>
        <dbReference type="ARBA" id="ARBA00022989"/>
    </source>
</evidence>
<comment type="function">
    <text evidence="9">Part of the tripartite ATP-independent periplasmic (TRAP) transport system.</text>
</comment>
<comment type="similarity">
    <text evidence="8 9">Belongs to the TRAP transporter small permease family.</text>
</comment>
<evidence type="ECO:0000313" key="12">
    <source>
        <dbReference type="Proteomes" id="UP000776983"/>
    </source>
</evidence>